<comment type="caution">
    <text evidence="2">The sequence shown here is derived from an EMBL/GenBank/DDBJ whole genome shotgun (WGS) entry which is preliminary data.</text>
</comment>
<name>A0ABN2CSW7_9ACTN</name>
<organism evidence="2 3">
    <name type="scientific">Dactylosporangium maewongense</name>
    <dbReference type="NCBI Taxonomy" id="634393"/>
    <lineage>
        <taxon>Bacteria</taxon>
        <taxon>Bacillati</taxon>
        <taxon>Actinomycetota</taxon>
        <taxon>Actinomycetes</taxon>
        <taxon>Micromonosporales</taxon>
        <taxon>Micromonosporaceae</taxon>
        <taxon>Dactylosporangium</taxon>
    </lineage>
</organism>
<keyword evidence="1" id="KW-0472">Membrane</keyword>
<sequence length="103" mass="11279">MIGNGSASAVLRGRASLEVGRRAEGQPELQERLFGWVGDADLAASRWFGSVTLAWIAACCLGYSVKDQRGRARLAESLRAWPDSERRLLLGWAKGTRWFDGVG</sequence>
<protein>
    <submittedName>
        <fullName evidence="2">Uncharacterized protein</fullName>
    </submittedName>
</protein>
<evidence type="ECO:0000256" key="1">
    <source>
        <dbReference type="SAM" id="Phobius"/>
    </source>
</evidence>
<reference evidence="2 3" key="1">
    <citation type="journal article" date="2019" name="Int. J. Syst. Evol. Microbiol.">
        <title>The Global Catalogue of Microorganisms (GCM) 10K type strain sequencing project: providing services to taxonomists for standard genome sequencing and annotation.</title>
        <authorList>
            <consortium name="The Broad Institute Genomics Platform"/>
            <consortium name="The Broad Institute Genome Sequencing Center for Infectious Disease"/>
            <person name="Wu L."/>
            <person name="Ma J."/>
        </authorList>
    </citation>
    <scope>NUCLEOTIDE SEQUENCE [LARGE SCALE GENOMIC DNA]</scope>
    <source>
        <strain evidence="2 3">JCM 15933</strain>
    </source>
</reference>
<keyword evidence="1" id="KW-1133">Transmembrane helix</keyword>
<keyword evidence="3" id="KW-1185">Reference proteome</keyword>
<proteinExistence type="predicted"/>
<evidence type="ECO:0000313" key="3">
    <source>
        <dbReference type="Proteomes" id="UP001501470"/>
    </source>
</evidence>
<evidence type="ECO:0000313" key="2">
    <source>
        <dbReference type="EMBL" id="GAA1562227.1"/>
    </source>
</evidence>
<dbReference type="Proteomes" id="UP001501470">
    <property type="component" value="Unassembled WGS sequence"/>
</dbReference>
<gene>
    <name evidence="2" type="ORF">GCM10009827_099660</name>
</gene>
<dbReference type="EMBL" id="BAAAQD010000031">
    <property type="protein sequence ID" value="GAA1562227.1"/>
    <property type="molecule type" value="Genomic_DNA"/>
</dbReference>
<feature type="transmembrane region" description="Helical" evidence="1">
    <location>
        <begin position="47"/>
        <end position="65"/>
    </location>
</feature>
<accession>A0ABN2CSW7</accession>
<keyword evidence="1" id="KW-0812">Transmembrane</keyword>